<dbReference type="SUPFAM" id="SSF52047">
    <property type="entry name" value="RNI-like"/>
    <property type="match status" value="1"/>
</dbReference>
<feature type="transmembrane region" description="Helical" evidence="23">
    <location>
        <begin position="1185"/>
        <end position="1208"/>
    </location>
</feature>
<keyword evidence="17 23" id="KW-0472">Membrane</keyword>
<dbReference type="Pfam" id="PF13855">
    <property type="entry name" value="LRR_8"/>
    <property type="match status" value="1"/>
</dbReference>
<dbReference type="EMBL" id="JARBHA010000012">
    <property type="protein sequence ID" value="KAJ9687493.1"/>
    <property type="molecule type" value="Genomic_DNA"/>
</dbReference>
<evidence type="ECO:0000256" key="1">
    <source>
        <dbReference type="ARBA" id="ARBA00004236"/>
    </source>
</evidence>
<dbReference type="InterPro" id="IPR008266">
    <property type="entry name" value="Tyr_kinase_AS"/>
</dbReference>
<evidence type="ECO:0000256" key="12">
    <source>
        <dbReference type="ARBA" id="ARBA00022741"/>
    </source>
</evidence>
<dbReference type="PANTHER" id="PTHR48053:SF168">
    <property type="entry name" value="LRR RECEPTOR-LIKE KINASE FAMILY PROTEIN"/>
    <property type="match status" value="1"/>
</dbReference>
<dbReference type="PANTHER" id="PTHR48053">
    <property type="entry name" value="LEUCINE RICH REPEAT FAMILY PROTEIN, EXPRESSED"/>
    <property type="match status" value="1"/>
</dbReference>
<keyword evidence="15" id="KW-0249">Electron transport</keyword>
<dbReference type="SUPFAM" id="SSF52058">
    <property type="entry name" value="L domain-like"/>
    <property type="match status" value="2"/>
</dbReference>
<dbReference type="InterPro" id="IPR013210">
    <property type="entry name" value="LRR_N_plant-typ"/>
</dbReference>
<dbReference type="GO" id="GO:0005886">
    <property type="term" value="C:plasma membrane"/>
    <property type="evidence" value="ECO:0007669"/>
    <property type="project" value="UniProtKB-SubCell"/>
</dbReference>
<keyword evidence="16 23" id="KW-1133">Transmembrane helix</keyword>
<evidence type="ECO:0000256" key="20">
    <source>
        <dbReference type="ARBA" id="ARBA00047899"/>
    </source>
</evidence>
<evidence type="ECO:0000256" key="18">
    <source>
        <dbReference type="ARBA" id="ARBA00023170"/>
    </source>
</evidence>
<protein>
    <recommendedName>
        <fullName evidence="3">non-specific serine/threonine protein kinase</fullName>
        <ecNumber evidence="3">2.7.11.1</ecNumber>
    </recommendedName>
</protein>
<dbReference type="SMART" id="SM00365">
    <property type="entry name" value="LRR_SD22"/>
    <property type="match status" value="7"/>
</dbReference>
<evidence type="ECO:0000256" key="3">
    <source>
        <dbReference type="ARBA" id="ARBA00012513"/>
    </source>
</evidence>
<dbReference type="Gene3D" id="1.20.120.1770">
    <property type="match status" value="1"/>
</dbReference>
<dbReference type="InterPro" id="IPR017441">
    <property type="entry name" value="Protein_kinase_ATP_BS"/>
</dbReference>
<name>A0AA38ZFI9_VITRO</name>
<evidence type="ECO:0000256" key="4">
    <source>
        <dbReference type="ARBA" id="ARBA00022448"/>
    </source>
</evidence>
<evidence type="ECO:0000256" key="7">
    <source>
        <dbReference type="ARBA" id="ARBA00022614"/>
    </source>
</evidence>
<evidence type="ECO:0000256" key="2">
    <source>
        <dbReference type="ARBA" id="ARBA00004479"/>
    </source>
</evidence>
<gene>
    <name evidence="26" type="ORF">PVL29_016110</name>
</gene>
<dbReference type="PROSITE" id="PS50939">
    <property type="entry name" value="CYTOCHROME_B561"/>
    <property type="match status" value="1"/>
</dbReference>
<dbReference type="AlphaFoldDB" id="A0AA38ZFI9"/>
<evidence type="ECO:0000313" key="26">
    <source>
        <dbReference type="EMBL" id="KAJ9687493.1"/>
    </source>
</evidence>
<feature type="domain" description="Protein kinase" evidence="24">
    <location>
        <begin position="844"/>
        <end position="1131"/>
    </location>
</feature>
<keyword evidence="11" id="KW-0677">Repeat</keyword>
<dbReference type="InterPro" id="IPR032675">
    <property type="entry name" value="LRR_dom_sf"/>
</dbReference>
<dbReference type="Gene3D" id="1.10.510.10">
    <property type="entry name" value="Transferase(Phosphotransferase) domain 1"/>
    <property type="match status" value="1"/>
</dbReference>
<dbReference type="FunFam" id="3.80.10.10:FF:000851">
    <property type="entry name" value="Probable leucine-rich repeat receptor-like protein kinase At1g35710"/>
    <property type="match status" value="1"/>
</dbReference>
<keyword evidence="13" id="KW-0418">Kinase</keyword>
<dbReference type="Pfam" id="PF00069">
    <property type="entry name" value="Pkinase"/>
    <property type="match status" value="1"/>
</dbReference>
<dbReference type="EC" id="2.7.11.1" evidence="3"/>
<dbReference type="InterPro" id="IPR000719">
    <property type="entry name" value="Prot_kinase_dom"/>
</dbReference>
<evidence type="ECO:0000256" key="8">
    <source>
        <dbReference type="ARBA" id="ARBA00022679"/>
    </source>
</evidence>
<dbReference type="FunFam" id="3.80.10.10:FF:002048">
    <property type="entry name" value="Uncharacterized protein"/>
    <property type="match status" value="1"/>
</dbReference>
<dbReference type="Gene3D" id="3.30.200.20">
    <property type="entry name" value="Phosphorylase Kinase, domain 1"/>
    <property type="match status" value="1"/>
</dbReference>
<keyword evidence="7" id="KW-0433">Leucine-rich repeat</keyword>
<dbReference type="PROSITE" id="PS50011">
    <property type="entry name" value="PROTEIN_KINASE_DOM"/>
    <property type="match status" value="1"/>
</dbReference>
<evidence type="ECO:0000256" key="17">
    <source>
        <dbReference type="ARBA" id="ARBA00023136"/>
    </source>
</evidence>
<dbReference type="GO" id="GO:0009791">
    <property type="term" value="P:post-embryonic development"/>
    <property type="evidence" value="ECO:0007669"/>
    <property type="project" value="UniProtKB-ARBA"/>
</dbReference>
<sequence length="1252" mass="138174">MALEYFSSYSLLPRLIITPCFFILLFFHLYSISLFHVIFTSASTPTTSLLKVEQDQEAVALLTWKTSLDNQTQSFLSSWSGRNSCHHWFGVTCHRSGSVSNLDLHSCGLRGTLHNLNFSSLPNLLTLNLYDNSLYGTIPINIGNLSKLITFLDFSFNHFTGVISHQLGFLTSLSFLALSSNNFGGSIPPSIGNLRNLTTLYLHTNKLSGSIPQEIGLLTSLNDLELSINNLTGPIPHSIGNLRNLTTLYLDTNKLSGSIPQEIGLLTSLNDLELSTNNLTGPIPPSIGNLRNLTTLYLDTNKLSGSIPQEIGLLTSLNDLELSTNNLTGPIPPSIGNLRNLTTLCLHTNKLSGSIPQEIGLLTSLNDLELSINNLTGPIPHSIGNLRNLTTLYLDTNKLSGSIPQEIGLLTSLNDLELSTNNLTGPIPPSIGNLSSLTFLFLNYNELSGSIPLEMNNITHLKSLQLGENNFIGQLPQEICLGSVLENFTAPRNHFTGFIPKSLKNCTSLFRVRLDRNQLTGDLAESFGVYPTLNYIDLSSNNFYGELSEKWGQCHMLTNLNISNNNISGAIPPQLGKAIQLQQLDLSANHLSGKIPKELGMLPLLFKLLLGNNNLSGSIPLELENLSNLEILDLASNNISGSIPKQLGNFLKLRFFNLSENRFVDSIPDEIGKMHHLESLDLSQNMVIGEIPPLLGELQYLETLNLSHNGLSGTIPHTFYDLISLTVADISYNQLEGPLPNIKAFASFEAFKNNKGLCGNNVTHLKPCSTSRKRTSKFSILIVVLIVSTLLFLFAFIIGIYFLFQKLRKRKTKSPKADVEDLFALWGHDGELLYEHIIQGTDNFSSKQCIGTGGYGTVYKAELPTGRVVAVKKLHSSEDGDMAYLKAFKSEIHALTQIRHRNIVKLYGFSSFAKNSFLVYEYMEKGSLRNILCNDEEAERLDWIVRLNLIKGVAKALSYMHHDCSPPVIHRDISSNNVLLDSEYEAHVSDFGTARLLKSDSSNWTSFAGTFGYTAPELAYTMKVDNKTDVYSFGVVTLEVVMGRHPGELISSLLSSASSSSTSPSTVDHFLLNDVMDQRPSPPVNQVAEEVVVAVKLAFACLCVNPQSRPTMQQVARALSKQWPPLSKPFSVITLGELLGHGYNSGVNKTGDLETRHGDMGLIAWNVLLPSGAIIPRYFKHHDPQWFYLHISIQIVGFLPGLATVVAGRTLYNGLESYRIPKFKIHRPLGSLVFFLGILQVCFHSAWAFTRH</sequence>
<keyword evidence="4" id="KW-0813">Transport</keyword>
<evidence type="ECO:0000256" key="19">
    <source>
        <dbReference type="ARBA" id="ARBA00023180"/>
    </source>
</evidence>
<proteinExistence type="predicted"/>
<evidence type="ECO:0000256" key="13">
    <source>
        <dbReference type="ARBA" id="ARBA00022777"/>
    </source>
</evidence>
<feature type="transmembrane region" description="Helical" evidence="23">
    <location>
        <begin position="778"/>
        <end position="804"/>
    </location>
</feature>
<dbReference type="FunFam" id="3.80.10.10:FF:000400">
    <property type="entry name" value="Nuclear pore complex protein NUP107"/>
    <property type="match status" value="1"/>
</dbReference>
<feature type="transmembrane region" description="Helical" evidence="23">
    <location>
        <begin position="12"/>
        <end position="39"/>
    </location>
</feature>
<dbReference type="SUPFAM" id="SSF56112">
    <property type="entry name" value="Protein kinase-like (PK-like)"/>
    <property type="match status" value="1"/>
</dbReference>
<evidence type="ECO:0000256" key="15">
    <source>
        <dbReference type="ARBA" id="ARBA00022982"/>
    </source>
</evidence>
<evidence type="ECO:0000256" key="5">
    <source>
        <dbReference type="ARBA" id="ARBA00022527"/>
    </source>
</evidence>
<keyword evidence="12 22" id="KW-0547">Nucleotide-binding</keyword>
<comment type="caution">
    <text evidence="26">The sequence shown here is derived from an EMBL/GenBank/DDBJ whole genome shotgun (WGS) entry which is preliminary data.</text>
</comment>
<feature type="binding site" evidence="22">
    <location>
        <position position="873"/>
    </location>
    <ligand>
        <name>ATP</name>
        <dbReference type="ChEBI" id="CHEBI:30616"/>
    </ligand>
</feature>
<dbReference type="PROSITE" id="PS51450">
    <property type="entry name" value="LRR"/>
    <property type="match status" value="5"/>
</dbReference>
<evidence type="ECO:0000313" key="27">
    <source>
        <dbReference type="Proteomes" id="UP001168098"/>
    </source>
</evidence>
<keyword evidence="6" id="KW-0597">Phosphoprotein</keyword>
<dbReference type="CDD" id="cd08760">
    <property type="entry name" value="Cyt_b561_FRRS1_like"/>
    <property type="match status" value="1"/>
</dbReference>
<dbReference type="InterPro" id="IPR051716">
    <property type="entry name" value="Plant_RL_S/T_kinase"/>
</dbReference>
<dbReference type="InterPro" id="IPR055414">
    <property type="entry name" value="LRR_R13L4/SHOC2-like"/>
</dbReference>
<dbReference type="FunFam" id="1.10.510.10:FF:000445">
    <property type="entry name" value="MDIS1-interacting receptor like kinase 2"/>
    <property type="match status" value="1"/>
</dbReference>
<dbReference type="InterPro" id="IPR011009">
    <property type="entry name" value="Kinase-like_dom_sf"/>
</dbReference>
<keyword evidence="18" id="KW-0675">Receptor</keyword>
<dbReference type="FunFam" id="3.30.200.20:FF:000309">
    <property type="entry name" value="Leucine-rich repeat receptor protein kinase MSP1"/>
    <property type="match status" value="1"/>
</dbReference>
<evidence type="ECO:0000259" key="25">
    <source>
        <dbReference type="PROSITE" id="PS50939"/>
    </source>
</evidence>
<keyword evidence="14 22" id="KW-0067">ATP-binding</keyword>
<dbReference type="Proteomes" id="UP001168098">
    <property type="component" value="Unassembled WGS sequence"/>
</dbReference>
<dbReference type="PROSITE" id="PS00107">
    <property type="entry name" value="PROTEIN_KINASE_ATP"/>
    <property type="match status" value="1"/>
</dbReference>
<evidence type="ECO:0000256" key="11">
    <source>
        <dbReference type="ARBA" id="ARBA00022737"/>
    </source>
</evidence>
<dbReference type="PROSITE" id="PS00109">
    <property type="entry name" value="PROTEIN_KINASE_TYR"/>
    <property type="match status" value="1"/>
</dbReference>
<evidence type="ECO:0000259" key="24">
    <source>
        <dbReference type="PROSITE" id="PS50011"/>
    </source>
</evidence>
<dbReference type="FunFam" id="3.80.10.10:FF:000453">
    <property type="entry name" value="Leucine-rich receptor-like protein kinase family protein"/>
    <property type="match status" value="1"/>
</dbReference>
<keyword evidence="8" id="KW-0808">Transferase</keyword>
<dbReference type="Pfam" id="PF00560">
    <property type="entry name" value="LRR_1"/>
    <property type="match status" value="8"/>
</dbReference>
<dbReference type="Pfam" id="PF08263">
    <property type="entry name" value="LRRNT_2"/>
    <property type="match status" value="1"/>
</dbReference>
<evidence type="ECO:0000256" key="14">
    <source>
        <dbReference type="ARBA" id="ARBA00022840"/>
    </source>
</evidence>
<evidence type="ECO:0000256" key="10">
    <source>
        <dbReference type="ARBA" id="ARBA00022729"/>
    </source>
</evidence>
<evidence type="ECO:0000256" key="23">
    <source>
        <dbReference type="SAM" id="Phobius"/>
    </source>
</evidence>
<dbReference type="GO" id="GO:0051707">
    <property type="term" value="P:response to other organism"/>
    <property type="evidence" value="ECO:0007669"/>
    <property type="project" value="UniProtKB-ARBA"/>
</dbReference>
<dbReference type="GO" id="GO:0006952">
    <property type="term" value="P:defense response"/>
    <property type="evidence" value="ECO:0007669"/>
    <property type="project" value="UniProtKB-ARBA"/>
</dbReference>
<evidence type="ECO:0000256" key="9">
    <source>
        <dbReference type="ARBA" id="ARBA00022692"/>
    </source>
</evidence>
<evidence type="ECO:0000256" key="6">
    <source>
        <dbReference type="ARBA" id="ARBA00022553"/>
    </source>
</evidence>
<reference evidence="26 27" key="1">
    <citation type="journal article" date="2023" name="BMC Biotechnol.">
        <title>Vitis rotundifolia cv Carlos genome sequencing.</title>
        <authorList>
            <person name="Huff M."/>
            <person name="Hulse-Kemp A."/>
            <person name="Scheffler B."/>
            <person name="Youngblood R."/>
            <person name="Simpson S."/>
            <person name="Babiker E."/>
            <person name="Staton M."/>
        </authorList>
    </citation>
    <scope>NUCLEOTIDE SEQUENCE [LARGE SCALE GENOMIC DNA]</scope>
    <source>
        <tissue evidence="26">Leaf</tissue>
    </source>
</reference>
<keyword evidence="5" id="KW-0723">Serine/threonine-protein kinase</keyword>
<accession>A0AA38ZFI9</accession>
<evidence type="ECO:0000256" key="16">
    <source>
        <dbReference type="ARBA" id="ARBA00022989"/>
    </source>
</evidence>
<dbReference type="InterPro" id="IPR003591">
    <property type="entry name" value="Leu-rich_rpt_typical-subtyp"/>
</dbReference>
<feature type="domain" description="Cytochrome b561" evidence="25">
    <location>
        <begin position="1115"/>
        <end position="1252"/>
    </location>
</feature>
<evidence type="ECO:0000256" key="22">
    <source>
        <dbReference type="PROSITE-ProRule" id="PRU10141"/>
    </source>
</evidence>
<comment type="catalytic activity">
    <reaction evidence="20">
        <text>L-threonyl-[protein] + ATP = O-phospho-L-threonyl-[protein] + ADP + H(+)</text>
        <dbReference type="Rhea" id="RHEA:46608"/>
        <dbReference type="Rhea" id="RHEA-COMP:11060"/>
        <dbReference type="Rhea" id="RHEA-COMP:11605"/>
        <dbReference type="ChEBI" id="CHEBI:15378"/>
        <dbReference type="ChEBI" id="CHEBI:30013"/>
        <dbReference type="ChEBI" id="CHEBI:30616"/>
        <dbReference type="ChEBI" id="CHEBI:61977"/>
        <dbReference type="ChEBI" id="CHEBI:456216"/>
        <dbReference type="EC" id="2.7.11.1"/>
    </reaction>
</comment>
<evidence type="ECO:0000256" key="21">
    <source>
        <dbReference type="ARBA" id="ARBA00048679"/>
    </source>
</evidence>
<dbReference type="InterPro" id="IPR006593">
    <property type="entry name" value="Cyt_b561/ferric_Rdtase_TM"/>
</dbReference>
<dbReference type="Gene3D" id="3.80.10.10">
    <property type="entry name" value="Ribonuclease Inhibitor"/>
    <property type="match status" value="4"/>
</dbReference>
<dbReference type="Pfam" id="PF23598">
    <property type="entry name" value="LRR_14"/>
    <property type="match status" value="1"/>
</dbReference>
<keyword evidence="27" id="KW-1185">Reference proteome</keyword>
<keyword evidence="10" id="KW-0732">Signal</keyword>
<comment type="catalytic activity">
    <reaction evidence="21">
        <text>L-seryl-[protein] + ATP = O-phospho-L-seryl-[protein] + ADP + H(+)</text>
        <dbReference type="Rhea" id="RHEA:17989"/>
        <dbReference type="Rhea" id="RHEA-COMP:9863"/>
        <dbReference type="Rhea" id="RHEA-COMP:11604"/>
        <dbReference type="ChEBI" id="CHEBI:15378"/>
        <dbReference type="ChEBI" id="CHEBI:29999"/>
        <dbReference type="ChEBI" id="CHEBI:30616"/>
        <dbReference type="ChEBI" id="CHEBI:83421"/>
        <dbReference type="ChEBI" id="CHEBI:456216"/>
        <dbReference type="EC" id="2.7.11.1"/>
    </reaction>
</comment>
<keyword evidence="9 23" id="KW-0812">Transmembrane</keyword>
<feature type="transmembrane region" description="Helical" evidence="23">
    <location>
        <begin position="1229"/>
        <end position="1249"/>
    </location>
</feature>
<organism evidence="26 27">
    <name type="scientific">Vitis rotundifolia</name>
    <name type="common">Muscadine grape</name>
    <dbReference type="NCBI Taxonomy" id="103349"/>
    <lineage>
        <taxon>Eukaryota</taxon>
        <taxon>Viridiplantae</taxon>
        <taxon>Streptophyta</taxon>
        <taxon>Embryophyta</taxon>
        <taxon>Tracheophyta</taxon>
        <taxon>Spermatophyta</taxon>
        <taxon>Magnoliopsida</taxon>
        <taxon>eudicotyledons</taxon>
        <taxon>Gunneridae</taxon>
        <taxon>Pentapetalae</taxon>
        <taxon>rosids</taxon>
        <taxon>Vitales</taxon>
        <taxon>Vitaceae</taxon>
        <taxon>Viteae</taxon>
        <taxon>Vitis</taxon>
    </lineage>
</organism>
<dbReference type="InterPro" id="IPR001611">
    <property type="entry name" value="Leu-rich_rpt"/>
</dbReference>
<dbReference type="GO" id="GO:0004674">
    <property type="term" value="F:protein serine/threonine kinase activity"/>
    <property type="evidence" value="ECO:0007669"/>
    <property type="project" value="UniProtKB-KW"/>
</dbReference>
<comment type="subcellular location">
    <subcellularLocation>
        <location evidence="1">Cell membrane</location>
    </subcellularLocation>
    <subcellularLocation>
        <location evidence="2">Membrane</location>
        <topology evidence="2">Single-pass type I membrane protein</topology>
    </subcellularLocation>
</comment>
<dbReference type="GO" id="GO:0005524">
    <property type="term" value="F:ATP binding"/>
    <property type="evidence" value="ECO:0007669"/>
    <property type="project" value="UniProtKB-UniRule"/>
</dbReference>
<keyword evidence="19" id="KW-0325">Glycoprotein</keyword>
<dbReference type="SMART" id="SM00369">
    <property type="entry name" value="LRR_TYP"/>
    <property type="match status" value="11"/>
</dbReference>